<organism evidence="1 2">
    <name type="scientific">Mycolicibacterium pulveris</name>
    <name type="common">Mycobacterium pulveris</name>
    <dbReference type="NCBI Taxonomy" id="36813"/>
    <lineage>
        <taxon>Bacteria</taxon>
        <taxon>Bacillati</taxon>
        <taxon>Actinomycetota</taxon>
        <taxon>Actinomycetes</taxon>
        <taxon>Mycobacteriales</taxon>
        <taxon>Mycobacteriaceae</taxon>
        <taxon>Mycolicibacterium</taxon>
    </lineage>
</organism>
<dbReference type="GO" id="GO:0004497">
    <property type="term" value="F:monooxygenase activity"/>
    <property type="evidence" value="ECO:0007669"/>
    <property type="project" value="UniProtKB-KW"/>
</dbReference>
<proteinExistence type="predicted"/>
<reference evidence="1 2" key="1">
    <citation type="journal article" date="2019" name="Emerg. Microbes Infect.">
        <title>Comprehensive subspecies identification of 175 nontuberculous mycobacteria species based on 7547 genomic profiles.</title>
        <authorList>
            <person name="Matsumoto Y."/>
            <person name="Kinjo T."/>
            <person name="Motooka D."/>
            <person name="Nabeya D."/>
            <person name="Jung N."/>
            <person name="Uechi K."/>
            <person name="Horii T."/>
            <person name="Iida T."/>
            <person name="Fujita J."/>
            <person name="Nakamura S."/>
        </authorList>
    </citation>
    <scope>NUCLEOTIDE SEQUENCE [LARGE SCALE GENOMIC DNA]</scope>
    <source>
        <strain evidence="1 2">JCM 6370</strain>
    </source>
</reference>
<dbReference type="SUPFAM" id="SSF51905">
    <property type="entry name" value="FAD/NAD(P)-binding domain"/>
    <property type="match status" value="1"/>
</dbReference>
<dbReference type="PANTHER" id="PTHR42877:SF4">
    <property type="entry name" value="FAD_NAD(P)-BINDING DOMAIN-CONTAINING PROTEIN-RELATED"/>
    <property type="match status" value="1"/>
</dbReference>
<keyword evidence="1" id="KW-0503">Monooxygenase</keyword>
<dbReference type="Pfam" id="PF13738">
    <property type="entry name" value="Pyr_redox_3"/>
    <property type="match status" value="1"/>
</dbReference>
<dbReference type="InterPro" id="IPR051209">
    <property type="entry name" value="FAD-bind_Monooxygenase_sf"/>
</dbReference>
<dbReference type="InterPro" id="IPR036188">
    <property type="entry name" value="FAD/NAD-bd_sf"/>
</dbReference>
<protein>
    <submittedName>
        <fullName evidence="1">Putative monooxygenase</fullName>
    </submittedName>
</protein>
<keyword evidence="2" id="KW-1185">Reference proteome</keyword>
<gene>
    <name evidence="1" type="ORF">MPUL_45710</name>
</gene>
<dbReference type="PRINTS" id="PR00469">
    <property type="entry name" value="PNDRDTASEII"/>
</dbReference>
<evidence type="ECO:0000313" key="2">
    <source>
        <dbReference type="Proteomes" id="UP000467252"/>
    </source>
</evidence>
<name>A0A7I7URG8_MYCPV</name>
<dbReference type="Gene3D" id="3.50.50.60">
    <property type="entry name" value="FAD/NAD(P)-binding domain"/>
    <property type="match status" value="2"/>
</dbReference>
<accession>A0A7I7URG8</accession>
<dbReference type="EMBL" id="AP022599">
    <property type="protein sequence ID" value="BBY83413.1"/>
    <property type="molecule type" value="Genomic_DNA"/>
</dbReference>
<dbReference type="RefSeq" id="WP_163904230.1">
    <property type="nucleotide sequence ID" value="NZ_AP022599.1"/>
</dbReference>
<sequence>MAGGSIAPVQAAVGEGRRHHEVIIAGAGFGGLGVAVELSRIGITDFVILEKAHDLGGTWRDNTYPGLEVDIPSFTYSYHFELKPDWSQVYAPGREVKAYADAVADKYRLRPHIRYGAEVEGTNFDEETGVWTVRVVGGPAYTCRYFVAATGFLTDSKLPDIPGFEDFAGEVMHTSRWNHSYDFKGKNVAVIGTGATAIQVAPAIYDEVANLDIYQRTAIWLAPKPNVVFSDRTKALFRRFPILPRSFRVLYWIVTDLLFATGVGNYKRFPFVLSMLESYLISYIRKQVDDPEIQDKLIPDYNFFCKRPSFSNTFYKLFNEENVELVTEAIDHVDEKGLVTKDGTLRLTDVIICATGFRVYDRRSTPGFEIVGRGGKNLGEWWEQNRYQAFLGTTIPDFPNFFMIVGPYAAAGADYFGVLNNQVAHISRVLRAARKRGANVVEVKWSAHDRDFRLIEKRKLSTVYFAGDCRTSNSYYFDSRGDTPVAPRPVTPTRHWLKSRLFNIKRAYNFQTT</sequence>
<dbReference type="PANTHER" id="PTHR42877">
    <property type="entry name" value="L-ORNITHINE N(5)-MONOOXYGENASE-RELATED"/>
    <property type="match status" value="1"/>
</dbReference>
<evidence type="ECO:0000313" key="1">
    <source>
        <dbReference type="EMBL" id="BBY83413.1"/>
    </source>
</evidence>
<dbReference type="Proteomes" id="UP000467252">
    <property type="component" value="Chromosome"/>
</dbReference>
<dbReference type="AlphaFoldDB" id="A0A7I7URG8"/>
<keyword evidence="1" id="KW-0560">Oxidoreductase</keyword>